<keyword evidence="1" id="KW-0812">Transmembrane</keyword>
<protein>
    <submittedName>
        <fullName evidence="2">Uncharacterized protein</fullName>
    </submittedName>
</protein>
<proteinExistence type="predicted"/>
<gene>
    <name evidence="2" type="ORF">FAES_2120</name>
</gene>
<dbReference type="OrthoDB" id="947738at2"/>
<feature type="transmembrane region" description="Helical" evidence="1">
    <location>
        <begin position="184"/>
        <end position="207"/>
    </location>
</feature>
<feature type="transmembrane region" description="Helical" evidence="1">
    <location>
        <begin position="99"/>
        <end position="120"/>
    </location>
</feature>
<dbReference type="EMBL" id="HE796683">
    <property type="protein sequence ID" value="CCH00129.1"/>
    <property type="molecule type" value="Genomic_DNA"/>
</dbReference>
<keyword evidence="1" id="KW-0472">Membrane</keyword>
<dbReference type="HOGENOM" id="CLU_1313868_0_0_10"/>
<accession>I0K7M6</accession>
<dbReference type="AlphaFoldDB" id="I0K7M6"/>
<feature type="transmembrane region" description="Helical" evidence="1">
    <location>
        <begin position="160"/>
        <end position="178"/>
    </location>
</feature>
<dbReference type="STRING" id="1166018.FAES_2120"/>
<organism evidence="2 3">
    <name type="scientific">Fibrella aestuarina BUZ 2</name>
    <dbReference type="NCBI Taxonomy" id="1166018"/>
    <lineage>
        <taxon>Bacteria</taxon>
        <taxon>Pseudomonadati</taxon>
        <taxon>Bacteroidota</taxon>
        <taxon>Cytophagia</taxon>
        <taxon>Cytophagales</taxon>
        <taxon>Spirosomataceae</taxon>
        <taxon>Fibrella</taxon>
    </lineage>
</organism>
<evidence type="ECO:0000313" key="3">
    <source>
        <dbReference type="Proteomes" id="UP000011058"/>
    </source>
</evidence>
<dbReference type="Proteomes" id="UP000011058">
    <property type="component" value="Chromosome"/>
</dbReference>
<dbReference type="RefSeq" id="WP_015331228.1">
    <property type="nucleotide sequence ID" value="NC_020054.1"/>
</dbReference>
<name>I0K7M6_9BACT</name>
<keyword evidence="3" id="KW-1185">Reference proteome</keyword>
<dbReference type="eggNOG" id="ENOG502ZM1C">
    <property type="taxonomic scope" value="Bacteria"/>
</dbReference>
<dbReference type="KEGG" id="fae:FAES_2120"/>
<keyword evidence="1" id="KW-1133">Transmembrane helix</keyword>
<evidence type="ECO:0000256" key="1">
    <source>
        <dbReference type="SAM" id="Phobius"/>
    </source>
</evidence>
<sequence length="209" mass="22579">MHGTIIHYDTLTQCGLLRTEAGQLHYFRRDDVAEATGFAAGRQVSLRAGTLADTGGSQMDIVEGLAAIRHVEQARRVGTLPAQPAPPPPKRATQSISWVGGWLSLAALLCLLLAGGNQFSEPSVYAAAAPKLIGSVFGVAAAVLLVILAILFFTHKTRRLVRWTYWLTVWSSLFAYIAQTIDGFEIDAAATCYGYSLIALLVAVFFVRK</sequence>
<reference evidence="2 3" key="1">
    <citation type="journal article" date="2012" name="J. Bacteriol.">
        <title>Genome Sequence of Fibrella aestuarina BUZ 2T, a Filamentous Marine Bacterium.</title>
        <authorList>
            <person name="Filippini M."/>
            <person name="Qi W."/>
            <person name="Blom J."/>
            <person name="Goesmann A."/>
            <person name="Smits T.H."/>
            <person name="Bagheri H.C."/>
        </authorList>
    </citation>
    <scope>NUCLEOTIDE SEQUENCE [LARGE SCALE GENOMIC DNA]</scope>
    <source>
        <strain evidence="3">BUZ 2T</strain>
    </source>
</reference>
<feature type="transmembrane region" description="Helical" evidence="1">
    <location>
        <begin position="132"/>
        <end position="153"/>
    </location>
</feature>
<evidence type="ECO:0000313" key="2">
    <source>
        <dbReference type="EMBL" id="CCH00129.1"/>
    </source>
</evidence>